<dbReference type="GO" id="GO:0031676">
    <property type="term" value="C:plasma membrane-derived thylakoid membrane"/>
    <property type="evidence" value="ECO:0007669"/>
    <property type="project" value="UniProtKB-SubCell"/>
</dbReference>
<keyword evidence="2 8" id="KW-0602">Photosynthesis</keyword>
<dbReference type="RefSeq" id="WP_106632785.1">
    <property type="nucleotide sequence ID" value="NZ_OY986431.1"/>
</dbReference>
<keyword evidence="6 8" id="KW-0472">Membrane</keyword>
<protein>
    <recommendedName>
        <fullName evidence="8">Photosystem II reaction center protein Y</fullName>
    </recommendedName>
</protein>
<comment type="subunit">
    <text evidence="8">PSII is composed of 1 copy each of membrane proteins PsbA, PsbB, PsbC, PsbD, PsbE, PsbF, PsbH, PsbI, PsbJ, PsbK, PsbL, PsbM, PsbT, PsbX, PsbY, PsbZ, Psb30/Ycf12, peripheral proteins PsbO, CyanoQ (PsbQ), PsbU, PsbV and a large number of cofactors. It forms dimeric complexes.</text>
</comment>
<keyword evidence="10" id="KW-1185">Reference proteome</keyword>
<sequence>MDGRLILVVAPILLAASWAVFHIGRAAVGQLQLLLKRARA</sequence>
<keyword evidence="4 8" id="KW-1133">Transmembrane helix</keyword>
<dbReference type="GO" id="GO:0009523">
    <property type="term" value="C:photosystem II"/>
    <property type="evidence" value="ECO:0007669"/>
    <property type="project" value="UniProtKB-KW"/>
</dbReference>
<evidence type="ECO:0000256" key="6">
    <source>
        <dbReference type="ARBA" id="ARBA00023136"/>
    </source>
</evidence>
<name>A0A2P7MT77_9CYAN</name>
<evidence type="ECO:0000256" key="3">
    <source>
        <dbReference type="ARBA" id="ARBA00022692"/>
    </source>
</evidence>
<evidence type="ECO:0000256" key="1">
    <source>
        <dbReference type="ARBA" id="ARBA00004370"/>
    </source>
</evidence>
<keyword evidence="7 8" id="KW-0604">Photosystem II</keyword>
<evidence type="ECO:0000256" key="7">
    <source>
        <dbReference type="ARBA" id="ARBA00023276"/>
    </source>
</evidence>
<keyword evidence="3 8" id="KW-0812">Transmembrane</keyword>
<comment type="subcellular location">
    <subcellularLocation>
        <location evidence="8">Cellular thylakoid membrane</location>
        <topology evidence="8">Single-pass membrane protein</topology>
    </subcellularLocation>
    <subcellularLocation>
        <location evidence="1">Membrane</location>
    </subcellularLocation>
</comment>
<dbReference type="HAMAP" id="MF_00717">
    <property type="entry name" value="PSII_PsbY"/>
    <property type="match status" value="1"/>
</dbReference>
<evidence type="ECO:0000313" key="9">
    <source>
        <dbReference type="EMBL" id="PSJ04345.1"/>
    </source>
</evidence>
<accession>A0A2P7MT77</accession>
<dbReference type="Proteomes" id="UP000243002">
    <property type="component" value="Unassembled WGS sequence"/>
</dbReference>
<proteinExistence type="inferred from homology"/>
<evidence type="ECO:0000313" key="10">
    <source>
        <dbReference type="Proteomes" id="UP000243002"/>
    </source>
</evidence>
<dbReference type="GO" id="GO:0030145">
    <property type="term" value="F:manganese ion binding"/>
    <property type="evidence" value="ECO:0007669"/>
    <property type="project" value="InterPro"/>
</dbReference>
<dbReference type="NCBIfam" id="NF009711">
    <property type="entry name" value="PRK13240.1"/>
    <property type="match status" value="1"/>
</dbReference>
<reference evidence="9 10" key="1">
    <citation type="journal article" date="2018" name="Environ. Microbiol.">
        <title>Ecological and genomic features of two widespread freshwater picocyanobacteria.</title>
        <authorList>
            <person name="Cabello-Yeves P.J."/>
            <person name="Picazo A."/>
            <person name="Camacho A."/>
            <person name="Callieri C."/>
            <person name="Rosselli R."/>
            <person name="Roda-Garcia J.J."/>
            <person name="Coutinho F.H."/>
            <person name="Rodriguez-Valera F."/>
        </authorList>
    </citation>
    <scope>NUCLEOTIDE SEQUENCE [LARGE SCALE GENOMIC DNA]</scope>
    <source>
        <strain evidence="9 10">Tous</strain>
    </source>
</reference>
<feature type="topological domain" description="Lumenal" evidence="8">
    <location>
        <begin position="24"/>
        <end position="40"/>
    </location>
</feature>
<comment type="similarity">
    <text evidence="8">Belongs to the PsbY family.</text>
</comment>
<dbReference type="Pfam" id="PF06298">
    <property type="entry name" value="PsbY"/>
    <property type="match status" value="1"/>
</dbReference>
<keyword evidence="5 8" id="KW-0793">Thylakoid</keyword>
<dbReference type="InterPro" id="IPR009388">
    <property type="entry name" value="PSII_PsbY"/>
</dbReference>
<evidence type="ECO:0000256" key="5">
    <source>
        <dbReference type="ARBA" id="ARBA00023078"/>
    </source>
</evidence>
<evidence type="ECO:0000256" key="2">
    <source>
        <dbReference type="ARBA" id="ARBA00022531"/>
    </source>
</evidence>
<dbReference type="AlphaFoldDB" id="A0A2P7MT77"/>
<comment type="function">
    <text evidence="8">Loosely associated component of the core of photosystem II (PSII). PSII is a light-driven water plastoquinone oxidoreductase, using light energy to abstract electrons from H(2)O, generating a proton gradient subsequently used for ATP formation.</text>
</comment>
<comment type="caution">
    <text evidence="9">The sequence shown here is derived from an EMBL/GenBank/DDBJ whole genome shotgun (WGS) entry which is preliminary data.</text>
</comment>
<gene>
    <name evidence="8" type="primary">psbY</name>
    <name evidence="9" type="ORF">C7K55_11065</name>
</gene>
<dbReference type="GO" id="GO:0015979">
    <property type="term" value="P:photosynthesis"/>
    <property type="evidence" value="ECO:0007669"/>
    <property type="project" value="UniProtKB-UniRule"/>
</dbReference>
<evidence type="ECO:0000256" key="8">
    <source>
        <dbReference type="HAMAP-Rule" id="MF_00717"/>
    </source>
</evidence>
<organism evidence="9 10">
    <name type="scientific">Cyanobium usitatum str. Tous</name>
    <dbReference type="NCBI Taxonomy" id="2116684"/>
    <lineage>
        <taxon>Bacteria</taxon>
        <taxon>Bacillati</taxon>
        <taxon>Cyanobacteriota</taxon>
        <taxon>Cyanophyceae</taxon>
        <taxon>Synechococcales</taxon>
        <taxon>Prochlorococcaceae</taxon>
        <taxon>Cyanobium</taxon>
    </lineage>
</organism>
<feature type="topological domain" description="Lumenal" evidence="8">
    <location>
        <begin position="1"/>
        <end position="4"/>
    </location>
</feature>
<evidence type="ECO:0000256" key="4">
    <source>
        <dbReference type="ARBA" id="ARBA00022989"/>
    </source>
</evidence>
<dbReference type="EMBL" id="PXXO01000013">
    <property type="protein sequence ID" value="PSJ04345.1"/>
    <property type="molecule type" value="Genomic_DNA"/>
</dbReference>